<dbReference type="SMART" id="SM00345">
    <property type="entry name" value="HTH_GNTR"/>
    <property type="match status" value="1"/>
</dbReference>
<dbReference type="GO" id="GO:0003700">
    <property type="term" value="F:DNA-binding transcription factor activity"/>
    <property type="evidence" value="ECO:0007669"/>
    <property type="project" value="InterPro"/>
</dbReference>
<dbReference type="InterPro" id="IPR000524">
    <property type="entry name" value="Tscrpt_reg_HTH_GntR"/>
</dbReference>
<evidence type="ECO:0000313" key="5">
    <source>
        <dbReference type="EMBL" id="OKL48800.1"/>
    </source>
</evidence>
<protein>
    <recommendedName>
        <fullName evidence="4">HTH gntR-type domain-containing protein</fullName>
    </recommendedName>
</protein>
<evidence type="ECO:0000313" key="6">
    <source>
        <dbReference type="Proteomes" id="UP000186785"/>
    </source>
</evidence>
<name>A0A1Q5PMY2_9ACTO</name>
<keyword evidence="1" id="KW-0805">Transcription regulation</keyword>
<comment type="caution">
    <text evidence="5">The sequence shown here is derived from an EMBL/GenBank/DDBJ whole genome shotgun (WGS) entry which is preliminary data.</text>
</comment>
<sequence length="241" mass="27119">MKHDRVRNHLRSLIDTGLPVGTPLPSERELCKEFGVSRMTVRQATDALVNEGLLERIQGRGTFVARPKIDLQLRLTSFAEEMNKRGLMPSSRFLFSETSKADEVTAAALEIKIGAPVFHLKRIRCGSDLPISIQEDWMPCDLVPDLFEGGMPSSLYTSLRKAGFPAQWGEDTITAHLVSEEEAELLEIETPEAGLYVTRRSFSGERAVLYTKTLYRHDRYSLWVPVSSPSPVMSPNRRNQS</sequence>
<evidence type="ECO:0000256" key="1">
    <source>
        <dbReference type="ARBA" id="ARBA00023015"/>
    </source>
</evidence>
<dbReference type="GO" id="GO:0045892">
    <property type="term" value="P:negative regulation of DNA-templated transcription"/>
    <property type="evidence" value="ECO:0007669"/>
    <property type="project" value="TreeGrafter"/>
</dbReference>
<evidence type="ECO:0000256" key="3">
    <source>
        <dbReference type="ARBA" id="ARBA00023163"/>
    </source>
</evidence>
<dbReference type="AlphaFoldDB" id="A0A1Q5PMY2"/>
<dbReference type="Pfam" id="PF07702">
    <property type="entry name" value="UTRA"/>
    <property type="match status" value="1"/>
</dbReference>
<keyword evidence="2" id="KW-0238">DNA-binding</keyword>
<dbReference type="EMBL" id="MQSV01000002">
    <property type="protein sequence ID" value="OKL48800.1"/>
    <property type="molecule type" value="Genomic_DNA"/>
</dbReference>
<dbReference type="PANTHER" id="PTHR44846:SF1">
    <property type="entry name" value="MANNOSYL-D-GLYCERATE TRANSPORT_METABOLISM SYSTEM REPRESSOR MNGR-RELATED"/>
    <property type="match status" value="1"/>
</dbReference>
<evidence type="ECO:0000256" key="2">
    <source>
        <dbReference type="ARBA" id="ARBA00023125"/>
    </source>
</evidence>
<dbReference type="InterPro" id="IPR036388">
    <property type="entry name" value="WH-like_DNA-bd_sf"/>
</dbReference>
<dbReference type="Gene3D" id="1.10.10.10">
    <property type="entry name" value="Winged helix-like DNA-binding domain superfamily/Winged helix DNA-binding domain"/>
    <property type="match status" value="1"/>
</dbReference>
<dbReference type="PROSITE" id="PS50949">
    <property type="entry name" value="HTH_GNTR"/>
    <property type="match status" value="1"/>
</dbReference>
<dbReference type="Gene3D" id="3.40.1410.10">
    <property type="entry name" value="Chorismate lyase-like"/>
    <property type="match status" value="1"/>
</dbReference>
<dbReference type="PANTHER" id="PTHR44846">
    <property type="entry name" value="MANNOSYL-D-GLYCERATE TRANSPORT/METABOLISM SYSTEM REPRESSOR MNGR-RELATED"/>
    <property type="match status" value="1"/>
</dbReference>
<feature type="domain" description="HTH gntR-type" evidence="4">
    <location>
        <begin position="1"/>
        <end position="67"/>
    </location>
</feature>
<organism evidence="5 6">
    <name type="scientific">Boudabousia liubingyangii</name>
    <dbReference type="NCBI Taxonomy" id="1921764"/>
    <lineage>
        <taxon>Bacteria</taxon>
        <taxon>Bacillati</taxon>
        <taxon>Actinomycetota</taxon>
        <taxon>Actinomycetes</taxon>
        <taxon>Actinomycetales</taxon>
        <taxon>Actinomycetaceae</taxon>
        <taxon>Boudabousia</taxon>
    </lineage>
</organism>
<dbReference type="Pfam" id="PF00392">
    <property type="entry name" value="GntR"/>
    <property type="match status" value="1"/>
</dbReference>
<dbReference type="InterPro" id="IPR028978">
    <property type="entry name" value="Chorismate_lyase_/UTRA_dom_sf"/>
</dbReference>
<dbReference type="GO" id="GO:0003677">
    <property type="term" value="F:DNA binding"/>
    <property type="evidence" value="ECO:0007669"/>
    <property type="project" value="UniProtKB-KW"/>
</dbReference>
<dbReference type="RefSeq" id="WP_073708808.1">
    <property type="nucleotide sequence ID" value="NZ_MQSU01000002.1"/>
</dbReference>
<dbReference type="InterPro" id="IPR011663">
    <property type="entry name" value="UTRA"/>
</dbReference>
<dbReference type="InterPro" id="IPR036390">
    <property type="entry name" value="WH_DNA-bd_sf"/>
</dbReference>
<dbReference type="SMART" id="SM00866">
    <property type="entry name" value="UTRA"/>
    <property type="match status" value="1"/>
</dbReference>
<dbReference type="STRING" id="1921764.BSR28_02640"/>
<dbReference type="SUPFAM" id="SSF46785">
    <property type="entry name" value="Winged helix' DNA-binding domain"/>
    <property type="match status" value="1"/>
</dbReference>
<accession>A0A1Q5PMY2</accession>
<proteinExistence type="predicted"/>
<dbReference type="SUPFAM" id="SSF64288">
    <property type="entry name" value="Chorismate lyase-like"/>
    <property type="match status" value="1"/>
</dbReference>
<keyword evidence="3" id="KW-0804">Transcription</keyword>
<evidence type="ECO:0000259" key="4">
    <source>
        <dbReference type="PROSITE" id="PS50949"/>
    </source>
</evidence>
<dbReference type="PRINTS" id="PR00035">
    <property type="entry name" value="HTHGNTR"/>
</dbReference>
<gene>
    <name evidence="5" type="ORF">BSR29_02780</name>
</gene>
<dbReference type="CDD" id="cd07377">
    <property type="entry name" value="WHTH_GntR"/>
    <property type="match status" value="1"/>
</dbReference>
<reference evidence="5 6" key="1">
    <citation type="submission" date="2016-11" db="EMBL/GenBank/DDBJ databases">
        <title>Actinomyces gypaetusis sp. nov. isolated from the vulture Gypaetus barbatus in Qinghai Tibet Plateau China.</title>
        <authorList>
            <person name="Meng X."/>
        </authorList>
    </citation>
    <scope>NUCLEOTIDE SEQUENCE [LARGE SCALE GENOMIC DNA]</scope>
    <source>
        <strain evidence="5 6">VUL4_2</strain>
    </source>
</reference>
<dbReference type="InterPro" id="IPR050679">
    <property type="entry name" value="Bact_HTH_transcr_reg"/>
</dbReference>
<dbReference type="Proteomes" id="UP000186785">
    <property type="component" value="Unassembled WGS sequence"/>
</dbReference>
<keyword evidence="6" id="KW-1185">Reference proteome</keyword>